<comment type="caution">
    <text evidence="2">The sequence shown here is derived from an EMBL/GenBank/DDBJ whole genome shotgun (WGS) entry which is preliminary data.</text>
</comment>
<sequence>MSPKHDKLERQAQAGDGTMMEGQDSYIIPNPSPAQPTYRENEALQHQLSLQLAHALLLDSPFSYKICDKYNFMQLLDGFEREDCGRMTLEGTVVGLIVWSKGGEQEYSKLLKFTQDRFQKKKTNVHTGME</sequence>
<accession>A0ABD1SRM4</accession>
<organism evidence="2 3">
    <name type="scientific">Forsythia ovata</name>
    <dbReference type="NCBI Taxonomy" id="205694"/>
    <lineage>
        <taxon>Eukaryota</taxon>
        <taxon>Viridiplantae</taxon>
        <taxon>Streptophyta</taxon>
        <taxon>Embryophyta</taxon>
        <taxon>Tracheophyta</taxon>
        <taxon>Spermatophyta</taxon>
        <taxon>Magnoliopsida</taxon>
        <taxon>eudicotyledons</taxon>
        <taxon>Gunneridae</taxon>
        <taxon>Pentapetalae</taxon>
        <taxon>asterids</taxon>
        <taxon>lamiids</taxon>
        <taxon>Lamiales</taxon>
        <taxon>Oleaceae</taxon>
        <taxon>Forsythieae</taxon>
        <taxon>Forsythia</taxon>
    </lineage>
</organism>
<feature type="compositionally biased region" description="Basic and acidic residues" evidence="1">
    <location>
        <begin position="1"/>
        <end position="10"/>
    </location>
</feature>
<name>A0ABD1SRM4_9LAMI</name>
<dbReference type="AlphaFoldDB" id="A0ABD1SRM4"/>
<evidence type="ECO:0000313" key="2">
    <source>
        <dbReference type="EMBL" id="KAL2503365.1"/>
    </source>
</evidence>
<keyword evidence="3" id="KW-1185">Reference proteome</keyword>
<dbReference type="Proteomes" id="UP001604277">
    <property type="component" value="Unassembled WGS sequence"/>
</dbReference>
<dbReference type="EMBL" id="JBFOLJ010000010">
    <property type="protein sequence ID" value="KAL2503365.1"/>
    <property type="molecule type" value="Genomic_DNA"/>
</dbReference>
<protein>
    <submittedName>
        <fullName evidence="2">Uncharacterized protein</fullName>
    </submittedName>
</protein>
<evidence type="ECO:0000256" key="1">
    <source>
        <dbReference type="SAM" id="MobiDB-lite"/>
    </source>
</evidence>
<reference evidence="3" key="1">
    <citation type="submission" date="2024-07" db="EMBL/GenBank/DDBJ databases">
        <title>Two chromosome-level genome assemblies of Korean endemic species Abeliophyllum distichum and Forsythia ovata (Oleaceae).</title>
        <authorList>
            <person name="Jang H."/>
        </authorList>
    </citation>
    <scope>NUCLEOTIDE SEQUENCE [LARGE SCALE GENOMIC DNA]</scope>
</reference>
<evidence type="ECO:0000313" key="3">
    <source>
        <dbReference type="Proteomes" id="UP001604277"/>
    </source>
</evidence>
<proteinExistence type="predicted"/>
<feature type="region of interest" description="Disordered" evidence="1">
    <location>
        <begin position="1"/>
        <end position="37"/>
    </location>
</feature>
<gene>
    <name evidence="2" type="ORF">Fot_37213</name>
</gene>